<keyword evidence="5 17" id="KW-0732">Signal</keyword>
<keyword evidence="7 13" id="KW-0418">Kinase</keyword>
<dbReference type="SUPFAM" id="SSF56112">
    <property type="entry name" value="Protein kinase-like (PK-like)"/>
    <property type="match status" value="1"/>
</dbReference>
<dbReference type="PANTHER" id="PTHR27002">
    <property type="entry name" value="RECEPTOR-LIKE SERINE/THREONINE-PROTEIN KINASE SD1-8"/>
    <property type="match status" value="1"/>
</dbReference>
<dbReference type="CDD" id="cd01098">
    <property type="entry name" value="PAN_AP_plant"/>
    <property type="match status" value="1"/>
</dbReference>
<dbReference type="PROSITE" id="PS00107">
    <property type="entry name" value="PROTEIN_KINASE_ATP"/>
    <property type="match status" value="1"/>
</dbReference>
<dbReference type="PROSITE" id="PS50011">
    <property type="entry name" value="PROTEIN_KINASE_DOM"/>
    <property type="match status" value="1"/>
</dbReference>
<dbReference type="InterPro" id="IPR001245">
    <property type="entry name" value="Ser-Thr/Tyr_kinase_cat_dom"/>
</dbReference>
<evidence type="ECO:0000256" key="16">
    <source>
        <dbReference type="SAM" id="Phobius"/>
    </source>
</evidence>
<dbReference type="InterPro" id="IPR000742">
    <property type="entry name" value="EGF"/>
</dbReference>
<keyword evidence="9 14" id="KW-1015">Disulfide bond</keyword>
<dbReference type="InterPro" id="IPR017441">
    <property type="entry name" value="Protein_kinase_ATP_BS"/>
</dbReference>
<keyword evidence="14" id="KW-0245">EGF-like domain</keyword>
<keyword evidence="16" id="KW-0812">Transmembrane</keyword>
<keyword evidence="2" id="KW-1003">Cell membrane</keyword>
<evidence type="ECO:0000256" key="11">
    <source>
        <dbReference type="ARBA" id="ARBA00047899"/>
    </source>
</evidence>
<evidence type="ECO:0000256" key="13">
    <source>
        <dbReference type="PIRNR" id="PIRNR000641"/>
    </source>
</evidence>
<keyword evidence="6 13" id="KW-0547">Nucleotide-binding</keyword>
<dbReference type="InterPro" id="IPR011009">
    <property type="entry name" value="Kinase-like_dom_sf"/>
</dbReference>
<dbReference type="SMART" id="SM00220">
    <property type="entry name" value="S_TKc"/>
    <property type="match status" value="1"/>
</dbReference>
<keyword evidence="4 13" id="KW-0808">Transferase</keyword>
<sequence length="830" mass="94270">MDFPKLFLHSSLLVLHFAFSSSKDTITINQTIHDGDFLISRENNFALGFFSPGSSRFRYLGIWYHKVREQTVVWVANRDDPINGSSGVLSIDQYGNIVLHSYHNQKVPIWSTNVSTEVTDTCVAQLLDTGNFILVHDGSKSTVWESFDHPMDTILPGMKLGLDRRTGMNRFLISWRSADDPGTGNFSLQINPKGSPQVFIYWGIKYIWRGVPWPLKSYTDITNVSFVNNQNETYVVYSVSYASVILRLMVDYSGLVKKLIWHEKDGKWNELWSVPKSTCDPYGHCGAYGICDPDFLSRRFECDCLPGYEPKSPRDWHILKDASDGCVRKRLESTSLCGHGEGFVKVANVKVPDTSAAVWVSTNMSPRDCEKNCRRNCSCSAYASIDIAGKETGCLTWYGKLMDTVPNREEGHDIYVRVDAVELAEIAQKWNGFLKRKDMLAILVVSVASAWFVIILLTYLWLKKKKKWVRNKWNKRWLDTIGTVENQVEGSMSHSEIAFFNLSTILAATNSFSLANKLGQGGFGVVYKGKLSNGKEVAVKRLSKDSGQGIDEFKNEILLIAKLQHQNLVKLIGCCIQGEEPMLVYEYMPNKSLDSFLFNETRKSTLDWRKRFHIIIGIARGILYIHQDSRLRIIHRDLKTSNILLDEEMNPKISDFGLARIFKGNQTHEKTNRIVGTFGYMSPEYVAFGKFSTKSDVFSFGIILLEIITGKRNNSFCQEDSCPSMIGKIWHLWREERAWEIVDSSLKHSCSPDEVLRCIQIGFLCVQEDVMERPTMSAIVLMLNSEISLPSPKQPAFTFRKSSIIRSSSLEPKEGFCSVDEETITEAVCR</sequence>
<comment type="caution">
    <text evidence="14">Lacks conserved residue(s) required for the propagation of feature annotation.</text>
</comment>
<name>A0ABQ9L7U5_HEVBR</name>
<keyword evidence="8 13" id="KW-0067">ATP-binding</keyword>
<evidence type="ECO:0000259" key="19">
    <source>
        <dbReference type="PROSITE" id="PS50026"/>
    </source>
</evidence>
<dbReference type="PANTHER" id="PTHR27002:SF808">
    <property type="entry name" value="NON-SPECIFIC SERINE_THREONINE PROTEIN KINASE"/>
    <property type="match status" value="1"/>
</dbReference>
<dbReference type="SMART" id="SM00108">
    <property type="entry name" value="B_lectin"/>
    <property type="match status" value="1"/>
</dbReference>
<dbReference type="InterPro" id="IPR000858">
    <property type="entry name" value="S_locus_glycoprot_dom"/>
</dbReference>
<dbReference type="InterPro" id="IPR003609">
    <property type="entry name" value="Pan_app"/>
</dbReference>
<dbReference type="Pfam" id="PF00954">
    <property type="entry name" value="S_locus_glycop"/>
    <property type="match status" value="1"/>
</dbReference>
<reference evidence="22" key="1">
    <citation type="journal article" date="2023" name="Plant Biotechnol. J.">
        <title>Chromosome-level wild Hevea brasiliensis genome provides new tools for genomic-assisted breeding and valuable loci to elevate rubber yield.</title>
        <authorList>
            <person name="Cheng H."/>
            <person name="Song X."/>
            <person name="Hu Y."/>
            <person name="Wu T."/>
            <person name="Yang Q."/>
            <person name="An Z."/>
            <person name="Feng S."/>
            <person name="Deng Z."/>
            <person name="Wu W."/>
            <person name="Zeng X."/>
            <person name="Tu M."/>
            <person name="Wang X."/>
            <person name="Huang H."/>
        </authorList>
    </citation>
    <scope>NUCLEOTIDE SEQUENCE</scope>
    <source>
        <strain evidence="22">MT/VB/25A 57/8</strain>
    </source>
</reference>
<keyword evidence="16" id="KW-0472">Membrane</keyword>
<keyword evidence="3 13" id="KW-0723">Serine/threonine-protein kinase</keyword>
<proteinExistence type="inferred from homology"/>
<dbReference type="InterPro" id="IPR024171">
    <property type="entry name" value="SRK-like_kinase"/>
</dbReference>
<evidence type="ECO:0000256" key="8">
    <source>
        <dbReference type="ARBA" id="ARBA00022840"/>
    </source>
</evidence>
<evidence type="ECO:0000256" key="17">
    <source>
        <dbReference type="SAM" id="SignalP"/>
    </source>
</evidence>
<dbReference type="PROSITE" id="PS00108">
    <property type="entry name" value="PROTEIN_KINASE_ST"/>
    <property type="match status" value="1"/>
</dbReference>
<dbReference type="InterPro" id="IPR008271">
    <property type="entry name" value="Ser/Thr_kinase_AS"/>
</dbReference>
<evidence type="ECO:0000256" key="6">
    <source>
        <dbReference type="ARBA" id="ARBA00022741"/>
    </source>
</evidence>
<evidence type="ECO:0000259" key="21">
    <source>
        <dbReference type="PROSITE" id="PS50948"/>
    </source>
</evidence>
<dbReference type="InterPro" id="IPR000719">
    <property type="entry name" value="Prot_kinase_dom"/>
</dbReference>
<keyword evidence="23" id="KW-1185">Reference proteome</keyword>
<dbReference type="SMART" id="SM00473">
    <property type="entry name" value="PAN_AP"/>
    <property type="match status" value="1"/>
</dbReference>
<evidence type="ECO:0000256" key="7">
    <source>
        <dbReference type="ARBA" id="ARBA00022777"/>
    </source>
</evidence>
<dbReference type="Gene3D" id="3.30.200.20">
    <property type="entry name" value="Phosphorylase Kinase, domain 1"/>
    <property type="match status" value="1"/>
</dbReference>
<dbReference type="Pfam" id="PF08276">
    <property type="entry name" value="PAN_2"/>
    <property type="match status" value="1"/>
</dbReference>
<evidence type="ECO:0000259" key="18">
    <source>
        <dbReference type="PROSITE" id="PS50011"/>
    </source>
</evidence>
<comment type="similarity">
    <text evidence="13">Belongs to the protein kinase superfamily. Ser/Thr protein kinase family.</text>
</comment>
<feature type="transmembrane region" description="Helical" evidence="16">
    <location>
        <begin position="439"/>
        <end position="462"/>
    </location>
</feature>
<dbReference type="PROSITE" id="PS50948">
    <property type="entry name" value="PAN"/>
    <property type="match status" value="1"/>
</dbReference>
<evidence type="ECO:0000256" key="1">
    <source>
        <dbReference type="ARBA" id="ARBA00004251"/>
    </source>
</evidence>
<evidence type="ECO:0000256" key="2">
    <source>
        <dbReference type="ARBA" id="ARBA00022475"/>
    </source>
</evidence>
<comment type="caution">
    <text evidence="22">The sequence shown here is derived from an EMBL/GenBank/DDBJ whole genome shotgun (WGS) entry which is preliminary data.</text>
</comment>
<evidence type="ECO:0000256" key="14">
    <source>
        <dbReference type="PROSITE-ProRule" id="PRU00076"/>
    </source>
</evidence>
<dbReference type="Pfam" id="PF07714">
    <property type="entry name" value="PK_Tyr_Ser-Thr"/>
    <property type="match status" value="1"/>
</dbReference>
<evidence type="ECO:0000256" key="12">
    <source>
        <dbReference type="ARBA" id="ARBA00048679"/>
    </source>
</evidence>
<evidence type="ECO:0000256" key="10">
    <source>
        <dbReference type="ARBA" id="ARBA00023180"/>
    </source>
</evidence>
<evidence type="ECO:0000256" key="15">
    <source>
        <dbReference type="PROSITE-ProRule" id="PRU10141"/>
    </source>
</evidence>
<evidence type="ECO:0000313" key="22">
    <source>
        <dbReference type="EMBL" id="KAJ9162680.1"/>
    </source>
</evidence>
<dbReference type="CDD" id="cd00028">
    <property type="entry name" value="B_lectin"/>
    <property type="match status" value="1"/>
</dbReference>
<evidence type="ECO:0000259" key="20">
    <source>
        <dbReference type="PROSITE" id="PS50927"/>
    </source>
</evidence>
<evidence type="ECO:0000256" key="5">
    <source>
        <dbReference type="ARBA" id="ARBA00022729"/>
    </source>
</evidence>
<dbReference type="PROSITE" id="PS50927">
    <property type="entry name" value="BULB_LECTIN"/>
    <property type="match status" value="1"/>
</dbReference>
<evidence type="ECO:0000256" key="3">
    <source>
        <dbReference type="ARBA" id="ARBA00022527"/>
    </source>
</evidence>
<dbReference type="EC" id="2.7.11.1" evidence="13"/>
<dbReference type="InterPro" id="IPR001480">
    <property type="entry name" value="Bulb-type_lectin_dom"/>
</dbReference>
<dbReference type="Pfam" id="PF01453">
    <property type="entry name" value="B_lectin"/>
    <property type="match status" value="1"/>
</dbReference>
<feature type="domain" description="EGF-like" evidence="19">
    <location>
        <begin position="275"/>
        <end position="314"/>
    </location>
</feature>
<feature type="domain" description="Apple" evidence="21">
    <location>
        <begin position="337"/>
        <end position="419"/>
    </location>
</feature>
<feature type="chain" id="PRO_5045914590" description="Receptor-like serine/threonine-protein kinase" evidence="17">
    <location>
        <begin position="23"/>
        <end position="830"/>
    </location>
</feature>
<dbReference type="EMBL" id="JARPOI010000013">
    <property type="protein sequence ID" value="KAJ9162680.1"/>
    <property type="molecule type" value="Genomic_DNA"/>
</dbReference>
<feature type="disulfide bond" evidence="14">
    <location>
        <begin position="285"/>
        <end position="302"/>
    </location>
</feature>
<dbReference type="Gene3D" id="2.90.10.10">
    <property type="entry name" value="Bulb-type lectin domain"/>
    <property type="match status" value="1"/>
</dbReference>
<feature type="binding site" evidence="15">
    <location>
        <position position="540"/>
    </location>
    <ligand>
        <name>ATP</name>
        <dbReference type="ChEBI" id="CHEBI:30616"/>
    </ligand>
</feature>
<comment type="subcellular location">
    <subcellularLocation>
        <location evidence="1">Cell membrane</location>
        <topology evidence="1">Single-pass type I membrane protein</topology>
    </subcellularLocation>
</comment>
<evidence type="ECO:0000313" key="23">
    <source>
        <dbReference type="Proteomes" id="UP001174677"/>
    </source>
</evidence>
<gene>
    <name evidence="22" type="ORF">P3X46_022436</name>
</gene>
<accession>A0ABQ9L7U5</accession>
<feature type="domain" description="Protein kinase" evidence="18">
    <location>
        <begin position="512"/>
        <end position="797"/>
    </location>
</feature>
<protein>
    <recommendedName>
        <fullName evidence="13">Receptor-like serine/threonine-protein kinase</fullName>
        <ecNumber evidence="13">2.7.11.1</ecNumber>
    </recommendedName>
</protein>
<evidence type="ECO:0000256" key="4">
    <source>
        <dbReference type="ARBA" id="ARBA00022679"/>
    </source>
</evidence>
<dbReference type="PROSITE" id="PS50026">
    <property type="entry name" value="EGF_3"/>
    <property type="match status" value="1"/>
</dbReference>
<dbReference type="Proteomes" id="UP001174677">
    <property type="component" value="Chromosome 13"/>
</dbReference>
<feature type="signal peptide" evidence="17">
    <location>
        <begin position="1"/>
        <end position="22"/>
    </location>
</feature>
<comment type="catalytic activity">
    <reaction evidence="12 13">
        <text>L-seryl-[protein] + ATP = O-phospho-L-seryl-[protein] + ADP + H(+)</text>
        <dbReference type="Rhea" id="RHEA:17989"/>
        <dbReference type="Rhea" id="RHEA-COMP:9863"/>
        <dbReference type="Rhea" id="RHEA-COMP:11604"/>
        <dbReference type="ChEBI" id="CHEBI:15378"/>
        <dbReference type="ChEBI" id="CHEBI:29999"/>
        <dbReference type="ChEBI" id="CHEBI:30616"/>
        <dbReference type="ChEBI" id="CHEBI:83421"/>
        <dbReference type="ChEBI" id="CHEBI:456216"/>
        <dbReference type="EC" id="2.7.11.1"/>
    </reaction>
</comment>
<feature type="domain" description="Bulb-type lectin" evidence="20">
    <location>
        <begin position="23"/>
        <end position="147"/>
    </location>
</feature>
<keyword evidence="16" id="KW-1133">Transmembrane helix</keyword>
<dbReference type="Gene3D" id="1.10.510.10">
    <property type="entry name" value="Transferase(Phosphotransferase) domain 1"/>
    <property type="match status" value="1"/>
</dbReference>
<evidence type="ECO:0000256" key="9">
    <source>
        <dbReference type="ARBA" id="ARBA00023157"/>
    </source>
</evidence>
<dbReference type="SUPFAM" id="SSF51110">
    <property type="entry name" value="alpha-D-mannose-specific plant lectins"/>
    <property type="match status" value="1"/>
</dbReference>
<dbReference type="PIRSF" id="PIRSF000641">
    <property type="entry name" value="SRK"/>
    <property type="match status" value="1"/>
</dbReference>
<keyword evidence="10" id="KW-0325">Glycoprotein</keyword>
<dbReference type="CDD" id="cd14066">
    <property type="entry name" value="STKc_IRAK"/>
    <property type="match status" value="1"/>
</dbReference>
<dbReference type="InterPro" id="IPR036426">
    <property type="entry name" value="Bulb-type_lectin_dom_sf"/>
</dbReference>
<comment type="catalytic activity">
    <reaction evidence="11 13">
        <text>L-threonyl-[protein] + ATP = O-phospho-L-threonyl-[protein] + ADP + H(+)</text>
        <dbReference type="Rhea" id="RHEA:46608"/>
        <dbReference type="Rhea" id="RHEA-COMP:11060"/>
        <dbReference type="Rhea" id="RHEA-COMP:11605"/>
        <dbReference type="ChEBI" id="CHEBI:15378"/>
        <dbReference type="ChEBI" id="CHEBI:30013"/>
        <dbReference type="ChEBI" id="CHEBI:30616"/>
        <dbReference type="ChEBI" id="CHEBI:61977"/>
        <dbReference type="ChEBI" id="CHEBI:456216"/>
        <dbReference type="EC" id="2.7.11.1"/>
    </reaction>
</comment>
<organism evidence="22 23">
    <name type="scientific">Hevea brasiliensis</name>
    <name type="common">Para rubber tree</name>
    <name type="synonym">Siphonia brasiliensis</name>
    <dbReference type="NCBI Taxonomy" id="3981"/>
    <lineage>
        <taxon>Eukaryota</taxon>
        <taxon>Viridiplantae</taxon>
        <taxon>Streptophyta</taxon>
        <taxon>Embryophyta</taxon>
        <taxon>Tracheophyta</taxon>
        <taxon>Spermatophyta</taxon>
        <taxon>Magnoliopsida</taxon>
        <taxon>eudicotyledons</taxon>
        <taxon>Gunneridae</taxon>
        <taxon>Pentapetalae</taxon>
        <taxon>rosids</taxon>
        <taxon>fabids</taxon>
        <taxon>Malpighiales</taxon>
        <taxon>Euphorbiaceae</taxon>
        <taxon>Crotonoideae</taxon>
        <taxon>Micrandreae</taxon>
        <taxon>Hevea</taxon>
    </lineage>
</organism>